<dbReference type="RefSeq" id="WP_376801095.1">
    <property type="nucleotide sequence ID" value="NZ_DBNB01000006.1"/>
</dbReference>
<gene>
    <name evidence="4" type="ORF">A4S15_01250</name>
</gene>
<evidence type="ECO:0000256" key="2">
    <source>
        <dbReference type="PIRNR" id="PIRNR006276"/>
    </source>
</evidence>
<reference evidence="4 5" key="1">
    <citation type="journal article" date="2017" name="Water Res.">
        <title>Comammox in drinking water systems.</title>
        <authorList>
            <person name="Wang Y."/>
            <person name="Ma L."/>
            <person name="Mao Y."/>
            <person name="Jiang X."/>
            <person name="Xia Y."/>
            <person name="Yu K."/>
            <person name="Li B."/>
            <person name="Zhang T."/>
        </authorList>
    </citation>
    <scope>NUCLEOTIDE SEQUENCE [LARGE SCALE GENOMIC DNA]</scope>
    <source>
        <strain evidence="4">SG_bin8</strain>
    </source>
</reference>
<dbReference type="PRINTS" id="PR01438">
    <property type="entry name" value="UNVRSLSTRESS"/>
</dbReference>
<name>A0A1W9HS48_9HYPH</name>
<dbReference type="EMBL" id="LWDL01000027">
    <property type="protein sequence ID" value="OQW50081.1"/>
    <property type="molecule type" value="Genomic_DNA"/>
</dbReference>
<evidence type="ECO:0000259" key="3">
    <source>
        <dbReference type="Pfam" id="PF00582"/>
    </source>
</evidence>
<dbReference type="Pfam" id="PF00582">
    <property type="entry name" value="Usp"/>
    <property type="match status" value="1"/>
</dbReference>
<dbReference type="SUPFAM" id="SSF52402">
    <property type="entry name" value="Adenine nucleotide alpha hydrolases-like"/>
    <property type="match status" value="1"/>
</dbReference>
<dbReference type="PANTHER" id="PTHR46268">
    <property type="entry name" value="STRESS RESPONSE PROTEIN NHAX"/>
    <property type="match status" value="1"/>
</dbReference>
<dbReference type="PANTHER" id="PTHR46268:SF6">
    <property type="entry name" value="UNIVERSAL STRESS PROTEIN UP12"/>
    <property type="match status" value="1"/>
</dbReference>
<dbReference type="InterPro" id="IPR006016">
    <property type="entry name" value="UspA"/>
</dbReference>
<evidence type="ECO:0000313" key="5">
    <source>
        <dbReference type="Proteomes" id="UP000192872"/>
    </source>
</evidence>
<comment type="similarity">
    <text evidence="1 2">Belongs to the universal stress protein A family.</text>
</comment>
<dbReference type="AlphaFoldDB" id="A0A1W9HS48"/>
<evidence type="ECO:0000313" key="4">
    <source>
        <dbReference type="EMBL" id="OQW50081.1"/>
    </source>
</evidence>
<dbReference type="STRING" id="1827387.A4S15_01250"/>
<organism evidence="4 5">
    <name type="scientific">Candidatus Raskinella chloraquaticus</name>
    <dbReference type="NCBI Taxonomy" id="1951219"/>
    <lineage>
        <taxon>Bacteria</taxon>
        <taxon>Pseudomonadati</taxon>
        <taxon>Pseudomonadota</taxon>
        <taxon>Alphaproteobacteria</taxon>
        <taxon>Hyphomicrobiales</taxon>
        <taxon>Phreatobacteraceae</taxon>
        <taxon>Candidatus Raskinella</taxon>
    </lineage>
</organism>
<dbReference type="GO" id="GO:0005737">
    <property type="term" value="C:cytoplasm"/>
    <property type="evidence" value="ECO:0007669"/>
    <property type="project" value="UniProtKB-SubCell"/>
</dbReference>
<proteinExistence type="inferred from homology"/>
<comment type="caution">
    <text evidence="4">The sequence shown here is derived from an EMBL/GenBank/DDBJ whole genome shotgun (WGS) entry which is preliminary data.</text>
</comment>
<evidence type="ECO:0000256" key="1">
    <source>
        <dbReference type="ARBA" id="ARBA00008791"/>
    </source>
</evidence>
<dbReference type="Proteomes" id="UP000192872">
    <property type="component" value="Unassembled WGS sequence"/>
</dbReference>
<dbReference type="InterPro" id="IPR006015">
    <property type="entry name" value="Universal_stress_UspA"/>
</dbReference>
<dbReference type="CDD" id="cd00293">
    <property type="entry name" value="USP-like"/>
    <property type="match status" value="1"/>
</dbReference>
<dbReference type="InterPro" id="IPR014729">
    <property type="entry name" value="Rossmann-like_a/b/a_fold"/>
</dbReference>
<dbReference type="PIRSF" id="PIRSF006276">
    <property type="entry name" value="UspA"/>
    <property type="match status" value="1"/>
</dbReference>
<comment type="subcellular location">
    <subcellularLocation>
        <location evidence="2">Cytoplasm</location>
    </subcellularLocation>
</comment>
<protein>
    <recommendedName>
        <fullName evidence="2">Universal stress protein</fullName>
    </recommendedName>
</protein>
<keyword evidence="2" id="KW-0963">Cytoplasm</keyword>
<dbReference type="Gene3D" id="3.40.50.620">
    <property type="entry name" value="HUPs"/>
    <property type="match status" value="1"/>
</dbReference>
<feature type="domain" description="UspA" evidence="3">
    <location>
        <begin position="1"/>
        <end position="140"/>
    </location>
</feature>
<sequence length="140" mass="15305">MFQKVLVPVDILEPSFSRKAIASVEALIKANDGEMRLIYVSTVITPMVSEFLPPAYDQEAQAEVKMKLEAQAQLVTLPKDKVSTVVRLGGIYHEILDEARSFGADLIVVGSHHPTMATYLLGSNAASIVRHAQCSVLVIR</sequence>
<accession>A0A1W9HS48</accession>